<proteinExistence type="predicted"/>
<evidence type="ECO:0000256" key="1">
    <source>
        <dbReference type="ARBA" id="ARBA00022679"/>
    </source>
</evidence>
<dbReference type="Gene3D" id="3.30.1310.20">
    <property type="entry name" value="PRTase-like"/>
    <property type="match status" value="1"/>
</dbReference>
<evidence type="ECO:0000313" key="4">
    <source>
        <dbReference type="EMBL" id="MFC4359694.1"/>
    </source>
</evidence>
<dbReference type="SUPFAM" id="SSF53271">
    <property type="entry name" value="PRTase-like"/>
    <property type="match status" value="1"/>
</dbReference>
<keyword evidence="4" id="KW-0328">Glycosyltransferase</keyword>
<dbReference type="Gene3D" id="3.40.50.2020">
    <property type="match status" value="1"/>
</dbReference>
<reference evidence="4 5" key="1">
    <citation type="journal article" date="2019" name="Int. J. Syst. Evol. Microbiol.">
        <title>The Global Catalogue of Microorganisms (GCM) 10K type strain sequencing project: providing services to taxonomists for standard genome sequencing and annotation.</title>
        <authorList>
            <consortium name="The Broad Institute Genomics Platform"/>
            <consortium name="The Broad Institute Genome Sequencing Center for Infectious Disease"/>
            <person name="Wu L."/>
            <person name="Ma J."/>
        </authorList>
    </citation>
    <scope>NUCLEOTIDE SEQUENCE [LARGE SCALE GENOMIC DNA]</scope>
    <source>
        <strain evidence="4 5">CGMCC 1.12553</strain>
    </source>
</reference>
<dbReference type="EMBL" id="JBHSDS010000008">
    <property type="protein sequence ID" value="MFC4359694.1"/>
    <property type="molecule type" value="Genomic_DNA"/>
</dbReference>
<dbReference type="Pfam" id="PF00156">
    <property type="entry name" value="Pribosyltran"/>
    <property type="match status" value="1"/>
</dbReference>
<evidence type="ECO:0000256" key="2">
    <source>
        <dbReference type="ARBA" id="ARBA00022962"/>
    </source>
</evidence>
<evidence type="ECO:0000259" key="3">
    <source>
        <dbReference type="Pfam" id="PF00156"/>
    </source>
</evidence>
<dbReference type="Proteomes" id="UP001595921">
    <property type="component" value="Unassembled WGS sequence"/>
</dbReference>
<dbReference type="InterPro" id="IPR029057">
    <property type="entry name" value="PRTase-like"/>
</dbReference>
<dbReference type="GO" id="GO:0016757">
    <property type="term" value="F:glycosyltransferase activity"/>
    <property type="evidence" value="ECO:0007669"/>
    <property type="project" value="UniProtKB-KW"/>
</dbReference>
<dbReference type="InterPro" id="IPR000836">
    <property type="entry name" value="PRTase_dom"/>
</dbReference>
<dbReference type="CDD" id="cd06223">
    <property type="entry name" value="PRTases_typeI"/>
    <property type="match status" value="1"/>
</dbReference>
<dbReference type="RefSeq" id="WP_267621465.1">
    <property type="nucleotide sequence ID" value="NZ_JAODIW010000006.1"/>
</dbReference>
<sequence length="207" mass="21893">MFANRTEAGRRLAERLVERGVEADIVLAIPRGGLPVGRPVADALGVPLDVVVAQKLGAPKNPELAVGAVAADGSLWLNDELVDWLSVPESYVDRERDREAANARAKVDSYRGGDPLPELAGKRVVVVDDGLATGATAQACLRQVRAAGAAHVVLAVPVAPVDAPDRFAEAADEFVAVETPVHFVAVGGAYRDFSQVPDEEARRYLTP</sequence>
<dbReference type="PANTHER" id="PTHR11907">
    <property type="entry name" value="AMIDOPHOSPHORIBOSYLTRANSFERASE"/>
    <property type="match status" value="1"/>
</dbReference>
<keyword evidence="2" id="KW-0315">Glutamine amidotransferase</keyword>
<dbReference type="AlphaFoldDB" id="A0ABD5PFQ9"/>
<feature type="domain" description="Phosphoribosyltransferase" evidence="3">
    <location>
        <begin position="7"/>
        <end position="159"/>
    </location>
</feature>
<keyword evidence="5" id="KW-1185">Reference proteome</keyword>
<keyword evidence="1" id="KW-0808">Transferase</keyword>
<gene>
    <name evidence="4" type="ORF">ACFO0N_17250</name>
</gene>
<name>A0ABD5PFQ9_9EURY</name>
<accession>A0ABD5PFQ9</accession>
<protein>
    <submittedName>
        <fullName evidence="4">Phosphoribosyltransferase</fullName>
    </submittedName>
</protein>
<comment type="caution">
    <text evidence="4">The sequence shown here is derived from an EMBL/GenBank/DDBJ whole genome shotgun (WGS) entry which is preliminary data.</text>
</comment>
<evidence type="ECO:0000313" key="5">
    <source>
        <dbReference type="Proteomes" id="UP001595921"/>
    </source>
</evidence>
<organism evidence="4 5">
    <name type="scientific">Halobium salinum</name>
    <dbReference type="NCBI Taxonomy" id="1364940"/>
    <lineage>
        <taxon>Archaea</taxon>
        <taxon>Methanobacteriati</taxon>
        <taxon>Methanobacteriota</taxon>
        <taxon>Stenosarchaea group</taxon>
        <taxon>Halobacteria</taxon>
        <taxon>Halobacteriales</taxon>
        <taxon>Haloferacaceae</taxon>
        <taxon>Halobium</taxon>
    </lineage>
</organism>